<comment type="similarity">
    <text evidence="1">Belongs to the peptidase S10 family.</text>
</comment>
<keyword evidence="2" id="KW-0645">Protease</keyword>
<dbReference type="InterPro" id="IPR029058">
    <property type="entry name" value="AB_hydrolase_fold"/>
</dbReference>
<dbReference type="AlphaFoldDB" id="A0A432ZZ43"/>
<comment type="caution">
    <text evidence="4">The sequence shown here is derived from an EMBL/GenBank/DDBJ whole genome shotgun (WGS) entry which is preliminary data.</text>
</comment>
<evidence type="ECO:0000256" key="1">
    <source>
        <dbReference type="ARBA" id="ARBA00009431"/>
    </source>
</evidence>
<sequence>MFGLSRLTSFSLSLLLQPIMLIPPPLSYIILATACLISVACPAFAATAADYRVAGLPGLAAVDSVNIVQHAGHIELDAASNANMFFWLIHKQKNENNDKFVIWLNGGTSFCLKLPISYLITTKPTSLQMI</sequence>
<dbReference type="SUPFAM" id="SSF53474">
    <property type="entry name" value="alpha/beta-Hydrolases"/>
    <property type="match status" value="1"/>
</dbReference>
<keyword evidence="5" id="KW-1185">Reference proteome</keyword>
<organism evidence="4 5">
    <name type="scientific">Jimgerdemannia flammicorona</name>
    <dbReference type="NCBI Taxonomy" id="994334"/>
    <lineage>
        <taxon>Eukaryota</taxon>
        <taxon>Fungi</taxon>
        <taxon>Fungi incertae sedis</taxon>
        <taxon>Mucoromycota</taxon>
        <taxon>Mucoromycotina</taxon>
        <taxon>Endogonomycetes</taxon>
        <taxon>Endogonales</taxon>
        <taxon>Endogonaceae</taxon>
        <taxon>Jimgerdemannia</taxon>
    </lineage>
</organism>
<dbReference type="Proteomes" id="UP000268093">
    <property type="component" value="Unassembled WGS sequence"/>
</dbReference>
<keyword evidence="3" id="KW-0325">Glycoprotein</keyword>
<evidence type="ECO:0008006" key="6">
    <source>
        <dbReference type="Google" id="ProtNLM"/>
    </source>
</evidence>
<evidence type="ECO:0000256" key="2">
    <source>
        <dbReference type="ARBA" id="ARBA00022645"/>
    </source>
</evidence>
<evidence type="ECO:0000313" key="4">
    <source>
        <dbReference type="EMBL" id="RUO95583.1"/>
    </source>
</evidence>
<gene>
    <name evidence="4" type="ORF">BC936DRAFT_143700</name>
</gene>
<dbReference type="Gene3D" id="3.40.50.1820">
    <property type="entry name" value="alpha/beta hydrolase"/>
    <property type="match status" value="1"/>
</dbReference>
<keyword evidence="2" id="KW-0378">Hydrolase</keyword>
<dbReference type="Pfam" id="PF00450">
    <property type="entry name" value="Peptidase_S10"/>
    <property type="match status" value="1"/>
</dbReference>
<keyword evidence="2" id="KW-0121">Carboxypeptidase</keyword>
<name>A0A432ZZ43_9FUNG</name>
<proteinExistence type="inferred from homology"/>
<accession>A0A432ZZ43</accession>
<dbReference type="EMBL" id="RBNI01028075">
    <property type="protein sequence ID" value="RUO95583.1"/>
    <property type="molecule type" value="Genomic_DNA"/>
</dbReference>
<evidence type="ECO:0000256" key="3">
    <source>
        <dbReference type="ARBA" id="ARBA00023180"/>
    </source>
</evidence>
<dbReference type="InterPro" id="IPR001563">
    <property type="entry name" value="Peptidase_S10"/>
</dbReference>
<dbReference type="GO" id="GO:0006508">
    <property type="term" value="P:proteolysis"/>
    <property type="evidence" value="ECO:0007669"/>
    <property type="project" value="InterPro"/>
</dbReference>
<dbReference type="GO" id="GO:0004185">
    <property type="term" value="F:serine-type carboxypeptidase activity"/>
    <property type="evidence" value="ECO:0007669"/>
    <property type="project" value="InterPro"/>
</dbReference>
<dbReference type="PROSITE" id="PS51257">
    <property type="entry name" value="PROKAR_LIPOPROTEIN"/>
    <property type="match status" value="1"/>
</dbReference>
<reference evidence="4 5" key="1">
    <citation type="journal article" date="2018" name="New Phytol.">
        <title>Phylogenomics of Endogonaceae and evolution of mycorrhizas within Mucoromycota.</title>
        <authorList>
            <person name="Chang Y."/>
            <person name="Desiro A."/>
            <person name="Na H."/>
            <person name="Sandor L."/>
            <person name="Lipzen A."/>
            <person name="Clum A."/>
            <person name="Barry K."/>
            <person name="Grigoriev I.V."/>
            <person name="Martin F.M."/>
            <person name="Stajich J.E."/>
            <person name="Smith M.E."/>
            <person name="Bonito G."/>
            <person name="Spatafora J.W."/>
        </authorList>
    </citation>
    <scope>NUCLEOTIDE SEQUENCE [LARGE SCALE GENOMIC DNA]</scope>
    <source>
        <strain evidence="4 5">GMNB39</strain>
    </source>
</reference>
<protein>
    <recommendedName>
        <fullName evidence="6">Alpha/Beta hydrolase protein</fullName>
    </recommendedName>
</protein>
<evidence type="ECO:0000313" key="5">
    <source>
        <dbReference type="Proteomes" id="UP000268093"/>
    </source>
</evidence>